<protein>
    <recommendedName>
        <fullName evidence="1">BIG2 domain-containing protein</fullName>
    </recommendedName>
</protein>
<comment type="caution">
    <text evidence="2">The sequence shown here is derived from an EMBL/GenBank/DDBJ whole genome shotgun (WGS) entry which is preliminary data.</text>
</comment>
<reference evidence="2 3" key="1">
    <citation type="submission" date="2021-06" db="EMBL/GenBank/DDBJ databases">
        <authorList>
            <person name="Criscuolo A."/>
        </authorList>
    </citation>
    <scope>NUCLEOTIDE SEQUENCE [LARGE SCALE GENOMIC DNA]</scope>
    <source>
        <strain evidence="3">CIP 111802</strain>
    </source>
</reference>
<accession>A0ABM8VNX6</accession>
<feature type="domain" description="BIG2" evidence="1">
    <location>
        <begin position="1910"/>
        <end position="1996"/>
    </location>
</feature>
<dbReference type="Proteomes" id="UP000730618">
    <property type="component" value="Unassembled WGS sequence"/>
</dbReference>
<dbReference type="SMART" id="SM00635">
    <property type="entry name" value="BID_2"/>
    <property type="match status" value="3"/>
</dbReference>
<feature type="domain" description="BIG2" evidence="1">
    <location>
        <begin position="1824"/>
        <end position="1905"/>
    </location>
</feature>
<keyword evidence="3" id="KW-1185">Reference proteome</keyword>
<dbReference type="Pfam" id="PF12733">
    <property type="entry name" value="Cadherin-like"/>
    <property type="match status" value="2"/>
</dbReference>
<dbReference type="Pfam" id="PF25275">
    <property type="entry name" value="Golvesin_C"/>
    <property type="match status" value="4"/>
</dbReference>
<dbReference type="RefSeq" id="WP_218101386.1">
    <property type="nucleotide sequence ID" value="NZ_CAJVCE010000017.1"/>
</dbReference>
<proteinExistence type="predicted"/>
<evidence type="ECO:0000313" key="3">
    <source>
        <dbReference type="Proteomes" id="UP000730618"/>
    </source>
</evidence>
<dbReference type="InterPro" id="IPR033803">
    <property type="entry name" value="CBD-like_Golvesin-Xly"/>
</dbReference>
<name>A0ABM8VNX6_9BACL</name>
<feature type="domain" description="BIG2" evidence="1">
    <location>
        <begin position="1591"/>
        <end position="1676"/>
    </location>
</feature>
<sequence>MNRSKKAVAGLLVWCLVLYLLAPLDFERAAHAAGDVIVIDNGDPGYAEFNVAPTGSWAVSSLNGASPSGGSRIATGQGNYATWTPQLTAGSYRVLVYKIVRPTASTGDPAVKIDVVHSGTTDTQTHNYAQGTSGWIDLGVFAFAGTGGEFVKATRVTANGNGIYTHADAVKFERIAVSANADLAELSLNTGPLTPSFSPTVTSYTYTVSQETASVQLTARAADAAASVKVNGTAAVGGVPVTVPVQVGQTAIGVTVTSSDGSATRSYAISVTRPAPVSGNASLSGLALSAGELTPTFAPDTLAYSASVPLEKDSVIVTPTAGDPGAHITVNGTAVMSGTDSAPLPLQVGYNAVNVKVTAQDGSTSRDYAVTVTRQTYNTYILDHGDPGYAESGTWSSSTTVKGYANSASRYTTVVNSSITWRPNVTAGQVKVSYYKVNWPDKADPRVKVDIVHNGKTDTVYVDLTPATSGWVELGEYDFAGEGSEYVKLTRISASGSVIYTRADAVKFEGAVSRKPQTDVPLRSRTLDGLAYAEKATLQNADYKVVFHEAAWNQGGTVVRDVYVRTDSGLTLLNTPQERLHEQWVVLTGTGGSRSNYYETMTPDWVTFNEFSQLDANTVQLRDTRNPDKYTLKVTWSLAKAKPEVTYELTPGRDGDYIVGYQSFTSEDESAVQEVLSGARNHAKMTGNVESTGLYELTSPMALVEKPIEGASYTYGIYIPAAQLPLEFEPVGATNQRLGMSLINNEGKVQPILYAPQLGTKSKLKAGIPYSFTLGLTASKTSTYEAYRTLLRDEYGYTAYRQNVQGRSLTDAVFNMIDLLKIDPPEDDSVRYVPNLSGWWSRAKGFIDIENNNSIRTTASSIMLGAYYLTTDSELYDKRALPMLEHGVSRNERGWSPTKDPVYGNESLWKMNAVPFDVTTISTFYDMLRGQNGGLYKLGQQEYTFRDPDQYARGPVIQPLMMYRMTGETRYLDAAKTAADSYIAKEIDTPYSGSFNMNSFFYQYGKLWMEILELYEETKEPKYLNAAYKEAKRYATIFVTRPVPGGTVSVPQPNPFRYNLANNWDAESKLQYERTKLPEELEGGRTAQSWVVSPTGLTFEAGQTSSAYRMNAQEAPFLMRLSAYTGDKLLGDIAHNAVIGRFTNYPGYYYRGFSTTIMEPDFPLRGPTEASSIYYHHAPGQLGQAMDYLITEQMTRSGFNIDFPSVFETDFLWFKYHVYGSKPGTFYGNDNVWLWMPKGVMTTDNSQINWVTAESGNKFYISLTNESQQSENVTLSLNAGLIGLDPARTYPVTIIKDSGQPETTTMTGGHIATTVSARGITAIIVDGVNISVPLHQVSVQEDTSDAGYFFDTYSAVGAVKGMLIVKPDQSSYNAYVQASTIDPSTLHYSTDGGATYTAVPDAIYPMEWSIRVPDTSKTFTYYVEVNGKQTNKRTLYLPGRVGQVPQQPPVQNVPVSIIIDNQDAEVTGAWAKNTTGDDYYFDNYAEAKTAGGAGNRIVWRPAVPENGTYQVYYKLPKGQTSWSSAAQYTVHYAGGEQTYPVDQRSSGGEWTLLGTHPFQAGTGGNVELTAAAAGQLVAADAVMLVNTNVVPQWDHALIASNEPVLERNMSAQLTVTGYYNTGVRGDISGTEIRYYSNRPDLVAIDGTGKITLHTYEPGTNEIEVWAEAVVGGVTLTTPRRTIEVKEFVQTLDFMSPGYSETGVWKQSSLSGFFKHGSRYSEEQGAAATWTPVLHPGHYQVSVYRIVRASGPDPNVQLEIRHNGVTDVTYRDWSQGVTGWVPLGVFEFSGDGTEYVRLTRVTETTDGVIYTQADAVRFEGYSQSAVNSVTLSGPPELQAGGPAETVRVEAAYTDGRTADITGTATLSSSSPEVASITAAGHITPLSAGSTMLKAAYGGKESSYSLSVLPAPPAEPALLSLELVVPKRMNTRAVTREVLVIARYADGTSGGVTAHSALASSNPAVASVSPGGELRAEARGTARISASFGGKTAEQVLTVVGPPEEEGVPGKEKPKP</sequence>
<evidence type="ECO:0000313" key="2">
    <source>
        <dbReference type="EMBL" id="CAG7652198.1"/>
    </source>
</evidence>
<gene>
    <name evidence="2" type="ORF">PAECIP111802_05161</name>
</gene>
<dbReference type="InterPro" id="IPR025883">
    <property type="entry name" value="Cadherin-like_domain"/>
</dbReference>
<organism evidence="2 3">
    <name type="scientific">Paenibacillus allorhizosphaerae</name>
    <dbReference type="NCBI Taxonomy" id="2849866"/>
    <lineage>
        <taxon>Bacteria</taxon>
        <taxon>Bacillati</taxon>
        <taxon>Bacillota</taxon>
        <taxon>Bacilli</taxon>
        <taxon>Bacillales</taxon>
        <taxon>Paenibacillaceae</taxon>
        <taxon>Paenibacillus</taxon>
    </lineage>
</organism>
<dbReference type="InterPro" id="IPR003343">
    <property type="entry name" value="Big_2"/>
</dbReference>
<dbReference type="EMBL" id="CAJVCE010000017">
    <property type="protein sequence ID" value="CAG7652198.1"/>
    <property type="molecule type" value="Genomic_DNA"/>
</dbReference>
<evidence type="ECO:0000259" key="1">
    <source>
        <dbReference type="SMART" id="SM00635"/>
    </source>
</evidence>